<dbReference type="OrthoDB" id="9809785at2"/>
<evidence type="ECO:0000313" key="2">
    <source>
        <dbReference type="EMBL" id="PUB12441.1"/>
    </source>
</evidence>
<evidence type="ECO:0000256" key="1">
    <source>
        <dbReference type="SAM" id="Phobius"/>
    </source>
</evidence>
<dbReference type="Proteomes" id="UP000244523">
    <property type="component" value="Unassembled WGS sequence"/>
</dbReference>
<proteinExistence type="predicted"/>
<reference evidence="2 3" key="1">
    <citation type="submission" date="2018-04" db="EMBL/GenBank/DDBJ databases">
        <title>Genomic Encyclopedia of Archaeal and Bacterial Type Strains, Phase II (KMG-II): from individual species to whole genera.</title>
        <authorList>
            <person name="Goeker M."/>
        </authorList>
    </citation>
    <scope>NUCLEOTIDE SEQUENCE [LARGE SCALE GENOMIC DNA]</scope>
    <source>
        <strain evidence="2 3">DSM 29955</strain>
    </source>
</reference>
<organism evidence="2 3">
    <name type="scientific">Yoonia sediminilitoris</name>
    <dbReference type="NCBI Taxonomy" id="1286148"/>
    <lineage>
        <taxon>Bacteria</taxon>
        <taxon>Pseudomonadati</taxon>
        <taxon>Pseudomonadota</taxon>
        <taxon>Alphaproteobacteria</taxon>
        <taxon>Rhodobacterales</taxon>
        <taxon>Paracoccaceae</taxon>
        <taxon>Yoonia</taxon>
    </lineage>
</organism>
<name>A0A2T6KBZ5_9RHOB</name>
<keyword evidence="1" id="KW-0472">Membrane</keyword>
<comment type="caution">
    <text evidence="2">The sequence shown here is derived from an EMBL/GenBank/DDBJ whole genome shotgun (WGS) entry which is preliminary data.</text>
</comment>
<dbReference type="AlphaFoldDB" id="A0A2T6KBZ5"/>
<accession>A0A2T6KBZ5</accession>
<sequence length="77" mass="8341">MTDQFINDLLAGRVTGPTRIKDLVIIPLFAIVMALMNRPILSAFLPIAPFVTAIILVAGHLGRMLRLETGGTPDARD</sequence>
<keyword evidence="1" id="KW-1133">Transmembrane helix</keyword>
<dbReference type="RefSeq" id="WP_114427853.1">
    <property type="nucleotide sequence ID" value="NZ_QBUD01000010.1"/>
</dbReference>
<feature type="transmembrane region" description="Helical" evidence="1">
    <location>
        <begin position="43"/>
        <end position="61"/>
    </location>
</feature>
<keyword evidence="3" id="KW-1185">Reference proteome</keyword>
<dbReference type="EMBL" id="QBUD01000010">
    <property type="protein sequence ID" value="PUB12441.1"/>
    <property type="molecule type" value="Genomic_DNA"/>
</dbReference>
<protein>
    <submittedName>
        <fullName evidence="2">Uncharacterized protein</fullName>
    </submittedName>
</protein>
<evidence type="ECO:0000313" key="3">
    <source>
        <dbReference type="Proteomes" id="UP000244523"/>
    </source>
</evidence>
<gene>
    <name evidence="2" type="ORF">C8N45_11080</name>
</gene>
<keyword evidence="1" id="KW-0812">Transmembrane</keyword>